<dbReference type="EMBL" id="CP054569">
    <property type="protein sequence ID" value="QKQ51364.1"/>
    <property type="molecule type" value="Genomic_DNA"/>
</dbReference>
<proteinExistence type="inferred from homology"/>
<dbReference type="SMART" id="SM00382">
    <property type="entry name" value="AAA"/>
    <property type="match status" value="1"/>
</dbReference>
<comment type="similarity">
    <text evidence="1">Belongs to the ABC transporter superfamily.</text>
</comment>
<gene>
    <name evidence="8" type="ORF">FOC81_21695</name>
</gene>
<dbReference type="InterPro" id="IPR027417">
    <property type="entry name" value="P-loop_NTPase"/>
</dbReference>
<evidence type="ECO:0000256" key="3">
    <source>
        <dbReference type="ARBA" id="ARBA00022475"/>
    </source>
</evidence>
<dbReference type="GO" id="GO:0005524">
    <property type="term" value="F:ATP binding"/>
    <property type="evidence" value="ECO:0007669"/>
    <property type="project" value="UniProtKB-KW"/>
</dbReference>
<keyword evidence="3" id="KW-0472">Membrane</keyword>
<evidence type="ECO:0000256" key="1">
    <source>
        <dbReference type="ARBA" id="ARBA00005417"/>
    </source>
</evidence>
<dbReference type="InterPro" id="IPR017871">
    <property type="entry name" value="ABC_transporter-like_CS"/>
</dbReference>
<dbReference type="GO" id="GO:0015658">
    <property type="term" value="F:branched-chain amino acid transmembrane transporter activity"/>
    <property type="evidence" value="ECO:0007669"/>
    <property type="project" value="TreeGrafter"/>
</dbReference>
<evidence type="ECO:0000256" key="6">
    <source>
        <dbReference type="ARBA" id="ARBA00022970"/>
    </source>
</evidence>
<feature type="domain" description="ABC transporter" evidence="7">
    <location>
        <begin position="2"/>
        <end position="234"/>
    </location>
</feature>
<dbReference type="Gene3D" id="3.40.50.300">
    <property type="entry name" value="P-loop containing nucleotide triphosphate hydrolases"/>
    <property type="match status" value="1"/>
</dbReference>
<dbReference type="CDD" id="cd03224">
    <property type="entry name" value="ABC_TM1139_LivF_branched"/>
    <property type="match status" value="1"/>
</dbReference>
<reference evidence="8 9" key="1">
    <citation type="submission" date="2020-05" db="EMBL/GenBank/DDBJ databases">
        <title>FDA dAtabase for Regulatory Grade micrObial Sequences (FDA-ARGOS): Supporting development and validation of Infectious Disease Dx tests.</title>
        <authorList>
            <person name="Sproer C."/>
            <person name="Gronow S."/>
            <person name="Severitt S."/>
            <person name="Schroder I."/>
            <person name="Tallon L."/>
            <person name="Sadzewicz L."/>
            <person name="Zhao X."/>
            <person name="Vavikolanu K."/>
            <person name="Mehta A."/>
            <person name="Aluvathingal J."/>
            <person name="Nadendla S."/>
            <person name="Myers T."/>
            <person name="Yan Y."/>
            <person name="Sichtig H."/>
        </authorList>
    </citation>
    <scope>NUCLEOTIDE SEQUENCE [LARGE SCALE GENOMIC DNA]</scope>
    <source>
        <strain evidence="8 9">FDAARGOS_787</strain>
    </source>
</reference>
<protein>
    <submittedName>
        <fullName evidence="8">ABC transporter ATP-binding protein</fullName>
    </submittedName>
</protein>
<keyword evidence="2" id="KW-0813">Transport</keyword>
<accession>A0A6N0JWH6</accession>
<evidence type="ECO:0000256" key="4">
    <source>
        <dbReference type="ARBA" id="ARBA00022741"/>
    </source>
</evidence>
<keyword evidence="6" id="KW-0029">Amino-acid transport</keyword>
<dbReference type="GO" id="GO:0016887">
    <property type="term" value="F:ATP hydrolysis activity"/>
    <property type="evidence" value="ECO:0007669"/>
    <property type="project" value="InterPro"/>
</dbReference>
<sequence>MLEIRQLDAGYGDVQVLRGVDMHVGEGEIVSLVGANGAGKSTLIRTVMGSLPALSGEVRFLGERISGLPAHQVARLGMAQVMEGRRLFGHMDVEDNLLVGADVLRDKRRSRENLDWVYQLFPRLRERRRQLARSFSGGEQQMLAIGRALMTSPKLLLLDEPSIGLAPIMVKDIFDKLPLINARGITILLVEQDVHRSLSMAGRGYVLEHGEIVMSGRGADLLADEGLRRAYLGV</sequence>
<name>A0A6N0JWH6_ACHDE</name>
<dbReference type="Proteomes" id="UP000509782">
    <property type="component" value="Chromosome"/>
</dbReference>
<dbReference type="InterPro" id="IPR003439">
    <property type="entry name" value="ABC_transporter-like_ATP-bd"/>
</dbReference>
<dbReference type="Pfam" id="PF00005">
    <property type="entry name" value="ABC_tran"/>
    <property type="match status" value="1"/>
</dbReference>
<dbReference type="InterPro" id="IPR003593">
    <property type="entry name" value="AAA+_ATPase"/>
</dbReference>
<dbReference type="AlphaFoldDB" id="A0A6N0JWH6"/>
<dbReference type="PANTHER" id="PTHR43820:SF4">
    <property type="entry name" value="HIGH-AFFINITY BRANCHED-CHAIN AMINO ACID TRANSPORT ATP-BINDING PROTEIN LIVF"/>
    <property type="match status" value="1"/>
</dbReference>
<dbReference type="SUPFAM" id="SSF52540">
    <property type="entry name" value="P-loop containing nucleoside triphosphate hydrolases"/>
    <property type="match status" value="1"/>
</dbReference>
<dbReference type="PANTHER" id="PTHR43820">
    <property type="entry name" value="HIGH-AFFINITY BRANCHED-CHAIN AMINO ACID TRANSPORT ATP-BINDING PROTEIN LIVF"/>
    <property type="match status" value="1"/>
</dbReference>
<keyword evidence="5 8" id="KW-0067">ATP-binding</keyword>
<keyword evidence="4" id="KW-0547">Nucleotide-binding</keyword>
<evidence type="ECO:0000256" key="5">
    <source>
        <dbReference type="ARBA" id="ARBA00022840"/>
    </source>
</evidence>
<dbReference type="PROSITE" id="PS00211">
    <property type="entry name" value="ABC_TRANSPORTER_1"/>
    <property type="match status" value="1"/>
</dbReference>
<evidence type="ECO:0000259" key="7">
    <source>
        <dbReference type="PROSITE" id="PS50893"/>
    </source>
</evidence>
<evidence type="ECO:0000313" key="8">
    <source>
        <dbReference type="EMBL" id="QKQ51364.1"/>
    </source>
</evidence>
<dbReference type="GO" id="GO:0015807">
    <property type="term" value="P:L-amino acid transport"/>
    <property type="evidence" value="ECO:0007669"/>
    <property type="project" value="TreeGrafter"/>
</dbReference>
<dbReference type="InterPro" id="IPR052156">
    <property type="entry name" value="BCAA_Transport_ATP-bd_LivF"/>
</dbReference>
<evidence type="ECO:0000256" key="2">
    <source>
        <dbReference type="ARBA" id="ARBA00022448"/>
    </source>
</evidence>
<organism evidence="8 9">
    <name type="scientific">Achromobacter denitrificans</name>
    <name type="common">Alcaligenes denitrificans</name>
    <dbReference type="NCBI Taxonomy" id="32002"/>
    <lineage>
        <taxon>Bacteria</taxon>
        <taxon>Pseudomonadati</taxon>
        <taxon>Pseudomonadota</taxon>
        <taxon>Betaproteobacteria</taxon>
        <taxon>Burkholderiales</taxon>
        <taxon>Alcaligenaceae</taxon>
        <taxon>Achromobacter</taxon>
    </lineage>
</organism>
<dbReference type="PROSITE" id="PS50893">
    <property type="entry name" value="ABC_TRANSPORTER_2"/>
    <property type="match status" value="1"/>
</dbReference>
<dbReference type="OrthoDB" id="9776369at2"/>
<evidence type="ECO:0000313" key="9">
    <source>
        <dbReference type="Proteomes" id="UP000509782"/>
    </source>
</evidence>
<keyword evidence="3" id="KW-1003">Cell membrane</keyword>